<keyword evidence="1" id="KW-0732">Signal</keyword>
<organism evidence="2 3">
    <name type="scientific">Candidatus Fervidibacter japonicus</name>
    <dbReference type="NCBI Taxonomy" id="2035412"/>
    <lineage>
        <taxon>Bacteria</taxon>
        <taxon>Candidatus Fervidibacterota</taxon>
        <taxon>Candidatus Fervidibacter</taxon>
    </lineage>
</organism>
<dbReference type="Proteomes" id="UP000236173">
    <property type="component" value="Unassembled WGS sequence"/>
</dbReference>
<name>A0A2H5XDN5_9BACT</name>
<feature type="chain" id="PRO_5014121916" description="FecR protein domain-containing protein" evidence="1">
    <location>
        <begin position="22"/>
        <end position="200"/>
    </location>
</feature>
<dbReference type="EMBL" id="BEHT01000024">
    <property type="protein sequence ID" value="GBC99301.1"/>
    <property type="molecule type" value="Genomic_DNA"/>
</dbReference>
<sequence>MRGWQRWVLLGALASWAAASAQVSGEFALKVVRLQGQGEVLADAASRPLRTDAVVHTGETLRVVPNGVVVVQWLPYKALVKVESGGQVRLSPHRVLQVGQGRVWIGTPPPPPGERRYPLPVQCGAAQLVGSPDAFFSVAVRRDRHILISVDEGSVFVTVGNFTTTVRKGQMAFVTPQNAVIGPLPMSRDERLRWDMGGVR</sequence>
<protein>
    <recommendedName>
        <fullName evidence="4">FecR protein domain-containing protein</fullName>
    </recommendedName>
</protein>
<reference evidence="3" key="1">
    <citation type="submission" date="2017-09" db="EMBL/GenBank/DDBJ databases">
        <title>Metaegenomics of thermophilic ammonia-oxidizing enrichment culture.</title>
        <authorList>
            <person name="Kato S."/>
            <person name="Suzuki K."/>
        </authorList>
    </citation>
    <scope>NUCLEOTIDE SEQUENCE [LARGE SCALE GENOMIC DNA]</scope>
</reference>
<evidence type="ECO:0000313" key="2">
    <source>
        <dbReference type="EMBL" id="GBC99301.1"/>
    </source>
</evidence>
<accession>A0A2H5XDN5</accession>
<comment type="caution">
    <text evidence="2">The sequence shown here is derived from an EMBL/GenBank/DDBJ whole genome shotgun (WGS) entry which is preliminary data.</text>
</comment>
<gene>
    <name evidence="2" type="ORF">HRbin17_01823</name>
</gene>
<evidence type="ECO:0000256" key="1">
    <source>
        <dbReference type="SAM" id="SignalP"/>
    </source>
</evidence>
<evidence type="ECO:0000313" key="3">
    <source>
        <dbReference type="Proteomes" id="UP000236173"/>
    </source>
</evidence>
<feature type="signal peptide" evidence="1">
    <location>
        <begin position="1"/>
        <end position="21"/>
    </location>
</feature>
<dbReference type="AlphaFoldDB" id="A0A2H5XDN5"/>
<proteinExistence type="predicted"/>
<evidence type="ECO:0008006" key="4">
    <source>
        <dbReference type="Google" id="ProtNLM"/>
    </source>
</evidence>